<dbReference type="Gene3D" id="3.40.50.9200">
    <property type="entry name" value="Hypothetical protein MTH538"/>
    <property type="match status" value="1"/>
</dbReference>
<dbReference type="SUPFAM" id="SSF52206">
    <property type="entry name" value="Hypothetical protein MTH538"/>
    <property type="match status" value="1"/>
</dbReference>
<proteinExistence type="predicted"/>
<evidence type="ECO:0000259" key="1">
    <source>
        <dbReference type="Pfam" id="PF08937"/>
    </source>
</evidence>
<dbReference type="STRING" id="1453999.AW06_003520"/>
<reference evidence="2" key="1">
    <citation type="submission" date="2014-02" db="EMBL/GenBank/DDBJ databases">
        <title>Expanding our view of genomic diversity in Candidatus Accumulibacter clades.</title>
        <authorList>
            <person name="Skennerton C.T."/>
            <person name="Barr J.J."/>
            <person name="Slater F.R."/>
            <person name="Bond P.L."/>
            <person name="Tyson G.W."/>
        </authorList>
    </citation>
    <scope>NUCLEOTIDE SEQUENCE [LARGE SCALE GENOMIC DNA]</scope>
</reference>
<evidence type="ECO:0000313" key="3">
    <source>
        <dbReference type="Proteomes" id="UP000021315"/>
    </source>
</evidence>
<dbReference type="EMBL" id="JDST02000087">
    <property type="protein sequence ID" value="KFB75427.1"/>
    <property type="molecule type" value="Genomic_DNA"/>
</dbReference>
<dbReference type="Pfam" id="PF08937">
    <property type="entry name" value="ThsB_TIR"/>
    <property type="match status" value="1"/>
</dbReference>
<evidence type="ECO:0000313" key="2">
    <source>
        <dbReference type="EMBL" id="KFB75427.1"/>
    </source>
</evidence>
<dbReference type="InterPro" id="IPR036490">
    <property type="entry name" value="ThsB_TIR-like_sf"/>
</dbReference>
<name>A0A080M2C6_9PROT</name>
<dbReference type="Proteomes" id="UP000021315">
    <property type="component" value="Unassembled WGS sequence"/>
</dbReference>
<sequence>MARNAFYSFHYVPDNWRASQVRNMGVVEGNRPVSDNDWEAVKRGGEAAIKKWIDGQLYGRSVVVVLIGANTAGRKWINYEIEKGWSDRKGVLGIHVHNLKDSGGDQSYKGNNPFNDFTLGSTKLSSIVKTYDPPFTTSTSVYKHINDNVADWIEQAIEIRGQY</sequence>
<keyword evidence="3" id="KW-1185">Reference proteome</keyword>
<dbReference type="InterPro" id="IPR015032">
    <property type="entry name" value="ThsB__TIR-like_domain"/>
</dbReference>
<gene>
    <name evidence="2" type="ORF">AW06_003520</name>
</gene>
<dbReference type="AlphaFoldDB" id="A0A080M2C6"/>
<protein>
    <recommendedName>
        <fullName evidence="1">Thoeris protein ThsB TIR-like domain-containing protein</fullName>
    </recommendedName>
</protein>
<organism evidence="2 3">
    <name type="scientific">Candidatus Accumulibacter cognatus</name>
    <dbReference type="NCBI Taxonomy" id="2954383"/>
    <lineage>
        <taxon>Bacteria</taxon>
        <taxon>Pseudomonadati</taxon>
        <taxon>Pseudomonadota</taxon>
        <taxon>Betaproteobacteria</taxon>
        <taxon>Candidatus Accumulibacter</taxon>
    </lineage>
</organism>
<comment type="caution">
    <text evidence="2">The sequence shown here is derived from an EMBL/GenBank/DDBJ whole genome shotgun (WGS) entry which is preliminary data.</text>
</comment>
<accession>A0A080M2C6</accession>
<feature type="domain" description="Thoeris protein ThsB TIR-like" evidence="1">
    <location>
        <begin position="6"/>
        <end position="100"/>
    </location>
</feature>
<dbReference type="RefSeq" id="WP_034951909.1">
    <property type="nucleotide sequence ID" value="NZ_JDST02000087.1"/>
</dbReference>